<dbReference type="Gene3D" id="4.10.470.10">
    <property type="entry name" value="Ricin (A Subunit), domain 2"/>
    <property type="match status" value="1"/>
</dbReference>
<protein>
    <recommendedName>
        <fullName evidence="3 8">rRNA N-glycosylase</fullName>
        <ecNumber evidence="3 8">3.2.2.22</ecNumber>
    </recommendedName>
</protein>
<dbReference type="GO" id="GO:0090729">
    <property type="term" value="F:toxin activity"/>
    <property type="evidence" value="ECO:0007669"/>
    <property type="project" value="UniProtKB-KW"/>
</dbReference>
<dbReference type="GO" id="GO:0017148">
    <property type="term" value="P:negative regulation of translation"/>
    <property type="evidence" value="ECO:0007669"/>
    <property type="project" value="UniProtKB-KW"/>
</dbReference>
<keyword evidence="9" id="KW-0732">Signal</keyword>
<dbReference type="InterPro" id="IPR001574">
    <property type="entry name" value="Ribosome_inactivat_prot"/>
</dbReference>
<dbReference type="GO" id="GO:0030598">
    <property type="term" value="F:rRNA N-glycosylase activity"/>
    <property type="evidence" value="ECO:0007669"/>
    <property type="project" value="UniProtKB-EC"/>
</dbReference>
<dbReference type="InterPro" id="IPR017989">
    <property type="entry name" value="Ribosome_inactivat_1/2"/>
</dbReference>
<gene>
    <name evidence="11" type="primary">LOC111498157</name>
</gene>
<comment type="catalytic activity">
    <reaction evidence="1 8">
        <text>Endohydrolysis of the N-glycosidic bond at one specific adenosine on the 28S rRNA.</text>
        <dbReference type="EC" id="3.2.2.22"/>
    </reaction>
</comment>
<keyword evidence="6 8" id="KW-0611">Plant defense</keyword>
<dbReference type="RefSeq" id="XP_023005049.1">
    <property type="nucleotide sequence ID" value="XM_023149281.1"/>
</dbReference>
<comment type="similarity">
    <text evidence="2">Belongs to the ribosome-inactivating protein family. Type 1 RIP subfamily.</text>
</comment>
<evidence type="ECO:0000256" key="8">
    <source>
        <dbReference type="RuleBase" id="RU004915"/>
    </source>
</evidence>
<dbReference type="Gene3D" id="3.40.420.10">
    <property type="entry name" value="Ricin (A subunit), domain 1"/>
    <property type="match status" value="1"/>
</dbReference>
<keyword evidence="7 8" id="KW-0652">Protein synthesis inhibitor</keyword>
<evidence type="ECO:0000313" key="11">
    <source>
        <dbReference type="RefSeq" id="XP_023005049.1"/>
    </source>
</evidence>
<accession>A0A6J1KY21</accession>
<dbReference type="Proteomes" id="UP000504608">
    <property type="component" value="Unplaced"/>
</dbReference>
<evidence type="ECO:0000256" key="9">
    <source>
        <dbReference type="SAM" id="SignalP"/>
    </source>
</evidence>
<dbReference type="InterPro" id="IPR016138">
    <property type="entry name" value="Ribosome_inactivat_prot_sub1"/>
</dbReference>
<evidence type="ECO:0000313" key="10">
    <source>
        <dbReference type="Proteomes" id="UP000504608"/>
    </source>
</evidence>
<sequence length="320" mass="35217">MTSKPINSKKMNKSLALSFLFLAIFLNTRPADANVRFDLSGATSSSYKTFIKNLREALPKDGKVYDISVLLSTVMDSKRFILIDLVNYDGQSITAAIDVLNVYIVAYSTGTVSYFFQQIPAQAPKLLFKGTQQRTLPYTGNYENLQTAAKKLRENIELGLPALDSAITTLFHYNAEAAASALLVLIQTTSEAARFRYIELQIANNVGTKFKPSQTIISLENNWSALSKQIQIAKNKNGQFETPVILIDPQGNRVQITNVTSNVVTQNIKLLLNIGATVDTTAANDVDEVTSGVPIRLSSCGHEMERKSVQNGRHANYVSV</sequence>
<evidence type="ECO:0000256" key="6">
    <source>
        <dbReference type="ARBA" id="ARBA00022821"/>
    </source>
</evidence>
<dbReference type="InterPro" id="IPR036041">
    <property type="entry name" value="Ribosome-inact_prot_sf"/>
</dbReference>
<dbReference type="InterPro" id="IPR017988">
    <property type="entry name" value="Ribosome_inactivat_prot_CS"/>
</dbReference>
<dbReference type="GO" id="GO:0006952">
    <property type="term" value="P:defense response"/>
    <property type="evidence" value="ECO:0007669"/>
    <property type="project" value="UniProtKB-KW"/>
</dbReference>
<name>A0A6J1KY21_CUCMA</name>
<dbReference type="AlphaFoldDB" id="A0A6J1KY21"/>
<evidence type="ECO:0000256" key="5">
    <source>
        <dbReference type="ARBA" id="ARBA00022801"/>
    </source>
</evidence>
<reference evidence="11" key="1">
    <citation type="submission" date="2025-08" db="UniProtKB">
        <authorList>
            <consortium name="RefSeq"/>
        </authorList>
    </citation>
    <scope>IDENTIFICATION</scope>
    <source>
        <tissue evidence="11">Young leaves</tissue>
    </source>
</reference>
<proteinExistence type="inferred from homology"/>
<dbReference type="EC" id="3.2.2.22" evidence="3 8"/>
<dbReference type="PANTHER" id="PTHR33453">
    <property type="match status" value="1"/>
</dbReference>
<dbReference type="InterPro" id="IPR016139">
    <property type="entry name" value="Ribosome_inactivat_prot_sub2"/>
</dbReference>
<dbReference type="KEGG" id="cmax:111498157"/>
<evidence type="ECO:0000256" key="2">
    <source>
        <dbReference type="ARBA" id="ARBA00008544"/>
    </source>
</evidence>
<dbReference type="PANTHER" id="PTHR33453:SF34">
    <property type="entry name" value="RIBOSOME-INACTIVATING PROTEIN"/>
    <property type="match status" value="1"/>
</dbReference>
<evidence type="ECO:0000256" key="4">
    <source>
        <dbReference type="ARBA" id="ARBA00022656"/>
    </source>
</evidence>
<feature type="signal peptide" evidence="9">
    <location>
        <begin position="1"/>
        <end position="33"/>
    </location>
</feature>
<feature type="chain" id="PRO_5026787424" description="rRNA N-glycosylase" evidence="9">
    <location>
        <begin position="34"/>
        <end position="320"/>
    </location>
</feature>
<keyword evidence="5 8" id="KW-0378">Hydrolase</keyword>
<evidence type="ECO:0000256" key="3">
    <source>
        <dbReference type="ARBA" id="ARBA00012001"/>
    </source>
</evidence>
<dbReference type="SUPFAM" id="SSF56371">
    <property type="entry name" value="Ribosome inactivating proteins (RIP)"/>
    <property type="match status" value="1"/>
</dbReference>
<dbReference type="OrthoDB" id="1704365at2759"/>
<keyword evidence="10" id="KW-1185">Reference proteome</keyword>
<evidence type="ECO:0000256" key="7">
    <source>
        <dbReference type="ARBA" id="ARBA00023193"/>
    </source>
</evidence>
<keyword evidence="4 8" id="KW-0800">Toxin</keyword>
<dbReference type="PROSITE" id="PS00275">
    <property type="entry name" value="SHIGA_RICIN"/>
    <property type="match status" value="1"/>
</dbReference>
<evidence type="ECO:0000256" key="1">
    <source>
        <dbReference type="ARBA" id="ARBA00000237"/>
    </source>
</evidence>
<organism evidence="10 11">
    <name type="scientific">Cucurbita maxima</name>
    <name type="common">Pumpkin</name>
    <name type="synonym">Winter squash</name>
    <dbReference type="NCBI Taxonomy" id="3661"/>
    <lineage>
        <taxon>Eukaryota</taxon>
        <taxon>Viridiplantae</taxon>
        <taxon>Streptophyta</taxon>
        <taxon>Embryophyta</taxon>
        <taxon>Tracheophyta</taxon>
        <taxon>Spermatophyta</taxon>
        <taxon>Magnoliopsida</taxon>
        <taxon>eudicotyledons</taxon>
        <taxon>Gunneridae</taxon>
        <taxon>Pentapetalae</taxon>
        <taxon>rosids</taxon>
        <taxon>fabids</taxon>
        <taxon>Cucurbitales</taxon>
        <taxon>Cucurbitaceae</taxon>
        <taxon>Cucurbiteae</taxon>
        <taxon>Cucurbita</taxon>
    </lineage>
</organism>
<dbReference type="Pfam" id="PF00161">
    <property type="entry name" value="RIP"/>
    <property type="match status" value="1"/>
</dbReference>
<dbReference type="GeneID" id="111498157"/>
<dbReference type="PRINTS" id="PR00396">
    <property type="entry name" value="SHIGARICIN"/>
</dbReference>